<dbReference type="Proteomes" id="UP000444721">
    <property type="component" value="Unassembled WGS sequence"/>
</dbReference>
<evidence type="ECO:0000256" key="8">
    <source>
        <dbReference type="SAM" id="Phobius"/>
    </source>
</evidence>
<evidence type="ECO:0000313" key="10">
    <source>
        <dbReference type="EMBL" id="KAF0984371.1"/>
    </source>
</evidence>
<dbReference type="GO" id="GO:0035556">
    <property type="term" value="P:intracellular signal transduction"/>
    <property type="evidence" value="ECO:0007669"/>
    <property type="project" value="InterPro"/>
</dbReference>
<keyword evidence="4 8" id="KW-1133">Transmembrane helix</keyword>
<dbReference type="SUPFAM" id="SSF55785">
    <property type="entry name" value="PYP-like sensor domain (PAS domain)"/>
    <property type="match status" value="1"/>
</dbReference>
<dbReference type="SUPFAM" id="SSF55073">
    <property type="entry name" value="Nucleotide cyclase"/>
    <property type="match status" value="1"/>
</dbReference>
<proteinExistence type="inferred from homology"/>
<feature type="transmembrane region" description="Helical" evidence="8">
    <location>
        <begin position="301"/>
        <end position="320"/>
    </location>
</feature>
<dbReference type="NCBIfam" id="TIGR00229">
    <property type="entry name" value="sensory_box"/>
    <property type="match status" value="1"/>
</dbReference>
<feature type="transmembrane region" description="Helical" evidence="8">
    <location>
        <begin position="386"/>
        <end position="409"/>
    </location>
</feature>
<feature type="transmembrane region" description="Helical" evidence="8">
    <location>
        <begin position="1234"/>
        <end position="1256"/>
    </location>
</feature>
<dbReference type="PANTHER" id="PTHR11920">
    <property type="entry name" value="GUANYLYL CYCLASE"/>
    <property type="match status" value="1"/>
</dbReference>
<dbReference type="InterPro" id="IPR018297">
    <property type="entry name" value="A/G_cyclase_CS"/>
</dbReference>
<accession>A0A6A5CAT4</accession>
<evidence type="ECO:0000256" key="3">
    <source>
        <dbReference type="ARBA" id="ARBA00022741"/>
    </source>
</evidence>
<feature type="transmembrane region" description="Helical" evidence="8">
    <location>
        <begin position="1041"/>
        <end position="1061"/>
    </location>
</feature>
<feature type="transmembrane region" description="Helical" evidence="8">
    <location>
        <begin position="108"/>
        <end position="128"/>
    </location>
</feature>
<dbReference type="Gene3D" id="6.10.250.780">
    <property type="match status" value="1"/>
</dbReference>
<feature type="transmembrane region" description="Helical" evidence="8">
    <location>
        <begin position="357"/>
        <end position="380"/>
    </location>
</feature>
<comment type="caution">
    <text evidence="10">The sequence shown here is derived from an EMBL/GenBank/DDBJ whole genome shotgun (WGS) entry which is preliminary data.</text>
</comment>
<feature type="transmembrane region" description="Helical" evidence="8">
    <location>
        <begin position="935"/>
        <end position="962"/>
    </location>
</feature>
<gene>
    <name evidence="10" type="ORF">FDP41_007548</name>
</gene>
<evidence type="ECO:0000256" key="1">
    <source>
        <dbReference type="ARBA" id="ARBA00004370"/>
    </source>
</evidence>
<name>A0A6A5CAT4_NAEFO</name>
<dbReference type="InterPro" id="IPR057352">
    <property type="entry name" value="TPR_TmcB/C"/>
</dbReference>
<dbReference type="GO" id="GO:0004016">
    <property type="term" value="F:adenylate cyclase activity"/>
    <property type="evidence" value="ECO:0007669"/>
    <property type="project" value="TreeGrafter"/>
</dbReference>
<keyword evidence="3" id="KW-0547">Nucleotide-binding</keyword>
<feature type="transmembrane region" description="Helical" evidence="8">
    <location>
        <begin position="1013"/>
        <end position="1035"/>
    </location>
</feature>
<dbReference type="VEuPathDB" id="AmoebaDB:NF0002030"/>
<dbReference type="GO" id="GO:0001653">
    <property type="term" value="F:peptide receptor activity"/>
    <property type="evidence" value="ECO:0007669"/>
    <property type="project" value="TreeGrafter"/>
</dbReference>
<feature type="transmembrane region" description="Helical" evidence="8">
    <location>
        <begin position="260"/>
        <end position="281"/>
    </location>
</feature>
<dbReference type="InterPro" id="IPR001054">
    <property type="entry name" value="A/G_cyclase"/>
</dbReference>
<keyword evidence="6 7" id="KW-0456">Lyase</keyword>
<evidence type="ECO:0000256" key="2">
    <source>
        <dbReference type="ARBA" id="ARBA00022692"/>
    </source>
</evidence>
<dbReference type="PROSITE" id="PS50125">
    <property type="entry name" value="GUANYLATE_CYCLASE_2"/>
    <property type="match status" value="1"/>
</dbReference>
<dbReference type="Gene3D" id="3.30.70.1230">
    <property type="entry name" value="Nucleotide cyclase"/>
    <property type="match status" value="1"/>
</dbReference>
<feature type="transmembrane region" description="Helical" evidence="8">
    <location>
        <begin position="163"/>
        <end position="183"/>
    </location>
</feature>
<dbReference type="SMART" id="SM00091">
    <property type="entry name" value="PAS"/>
    <property type="match status" value="1"/>
</dbReference>
<comment type="similarity">
    <text evidence="7">Belongs to the adenylyl cyclase class-4/guanylyl cyclase family.</text>
</comment>
<keyword evidence="11" id="KW-1185">Reference proteome</keyword>
<dbReference type="CDD" id="cd00130">
    <property type="entry name" value="PAS"/>
    <property type="match status" value="1"/>
</dbReference>
<dbReference type="InterPro" id="IPR050401">
    <property type="entry name" value="Cyclic_nucleotide_synthase"/>
</dbReference>
<evidence type="ECO:0000256" key="6">
    <source>
        <dbReference type="ARBA" id="ARBA00023239"/>
    </source>
</evidence>
<dbReference type="PANTHER" id="PTHR11920:SF335">
    <property type="entry name" value="GUANYLATE CYCLASE"/>
    <property type="match status" value="1"/>
</dbReference>
<dbReference type="Gene3D" id="3.30.450.20">
    <property type="entry name" value="PAS domain"/>
    <property type="match status" value="1"/>
</dbReference>
<dbReference type="PROSITE" id="PS00452">
    <property type="entry name" value="GUANYLATE_CYCLASE_1"/>
    <property type="match status" value="1"/>
</dbReference>
<sequence>MSRIEAPTTPKRITLETPSNLFSFEPQTNSMTNSESREDIVEMANSVVGGGQTVQGAAPSAAITATSLTVTSATTLSTLSSFAVINRLQTSLFSLIVALQSSSKQSSIMFWMLTFLFNCHLLWVSVFIPTVGGMNYGEYGEWVFTVANYPLTLSLNLIPYEGMVALVFIVFFSLLLYIALLFMTYQRIINTRRFSDWFLQATRVFNFIILISCGTMAYVLTSLLECSSSVSSVSSNGGSVYSTSELSRYHHIDCYHSPNIIFLVFSLVAFILLMACVALSAMIYRNSHPMNKSLFTCLNNYALMLQLVLNGLEIMTIFLIPKQLLQIRAIVHLIFSGAWPILFLYHLPYFRMIANSLFFGAGCAKIGASIGVVITSFVNSQNSNQLGLYLMAITLGLILISFLIGFLGMEFSQRLAYKKVHKIVNENKENLAQVLHIFEKKKRWLIMYLQFSVIRPKCDNNDNEDLILSLAKVIGANKNPSQQHPFLLLISALIIAYTWQDGNCHSFAMYLLKRCLRISNNIFVRFQVQQRSKEVELDETRDSLALKCLTESKHVLDSLEKLEDELRTLHRMFWKELMNEIPNHVKIEYMNRRCTDLTSHIEEMYHNLMRKYRNEKTIIRKYANFVEVFRFDKDTAQALFAEANELEEEGSKYILQSPNNNASKYMSNRRTSMINQQRNEQPFMTNVEGDTDEFNGIETKDYSKKDVVLKSSLRHLENNKGFYVFLILFLLYSFFVLLTCVTISLFGSVKSGTDVQDVYKMCKGSSVSFAVLRELRFIQNLKNFDENGFSVRGEKNLIVDIVKNSHKSHLRTYRSFITDIIEIAQQNKLNADVYAELVNNTISAFIPFATSRNNSNNSELVFTEIYMKNSSMIEIFNYLLTGINSFIQWSLDQYNQTIADFNFMYLWRNRLSSRNAFTSFCSSIVTSTESFHSTFIMSFAIVYVTIMMMYIIGFVVFLGVMLKMMTGAKQVSKLFNSALSKNIIGKVYHDLSLKNDDDVKVHLPKYQLSAPKYIFLFLGVFTLMCCIVSGAIMVVESNLNYTGLSLTMNNIIHGTTVMRFIHRTNFKVGEYFSFLASPPSFVNDVSLLTNEPLTNAESEVRTMLDQLYQEWNALIYGGMNEDGQYFPPSIGKYSEIDRLVTGVTNCTQAVVNNNSTFTIDLYTQRYCTGLDEIMTEYSKKISIFNSESQNTAFTSDTVTMFNNYLDVFFTGSLLGEKIIDFMDVFVKYSAQPSVILTILFGIGCLVVMIVIFYGMLYQLEKHRLQLINMRMMLNYLPSEVIDASESLRNYILYNMLTPNNQKRRKKNQIQSADSEHANVKSVLNASVDGAILCTQDGIIEFVNASTQKMFGFANKSDVVGISVVTLFDQQQSHLIQNSIKEMNKAQLDVTHSEVIESTCLRKNQTKFPVKINIFSVLFDNGTPMITLIIKDMTAEKKQNSVLAEEKAKSDMLLKNILPESVAERLKSGETFIAERFTDITCFFSDMVGFTKMSSSMNPSQLVGMLNTIVNGFDALTDKYQLEKIKTIGDAYFCVGGISGSLTSDHPERMLQFAMATFGVIREFNMNSEMETQVEIRIGINTGGVVAGVIGKKKFTFDIWGDTINVASRMESTGVPGRIHISRSTYERVYDMGLEFEERKIEVKGKGECQTYLLAAKHHVQSIVNE</sequence>
<evidence type="ECO:0000313" key="11">
    <source>
        <dbReference type="Proteomes" id="UP000444721"/>
    </source>
</evidence>
<dbReference type="OrthoDB" id="60033at2759"/>
<evidence type="ECO:0000259" key="9">
    <source>
        <dbReference type="PROSITE" id="PS50125"/>
    </source>
</evidence>
<dbReference type="GO" id="GO:0000166">
    <property type="term" value="F:nucleotide binding"/>
    <property type="evidence" value="ECO:0007669"/>
    <property type="project" value="UniProtKB-KW"/>
</dbReference>
<evidence type="ECO:0000256" key="7">
    <source>
        <dbReference type="RuleBase" id="RU000405"/>
    </source>
</evidence>
<dbReference type="GO" id="GO:0004383">
    <property type="term" value="F:guanylate cyclase activity"/>
    <property type="evidence" value="ECO:0007669"/>
    <property type="project" value="TreeGrafter"/>
</dbReference>
<dbReference type="EMBL" id="VFQX01000003">
    <property type="protein sequence ID" value="KAF0984371.1"/>
    <property type="molecule type" value="Genomic_DNA"/>
</dbReference>
<dbReference type="Pfam" id="PF00211">
    <property type="entry name" value="Guanylate_cyc"/>
    <property type="match status" value="1"/>
</dbReference>
<organism evidence="10 11">
    <name type="scientific">Naegleria fowleri</name>
    <name type="common">Brain eating amoeba</name>
    <dbReference type="NCBI Taxonomy" id="5763"/>
    <lineage>
        <taxon>Eukaryota</taxon>
        <taxon>Discoba</taxon>
        <taxon>Heterolobosea</taxon>
        <taxon>Tetramitia</taxon>
        <taxon>Eutetramitia</taxon>
        <taxon>Vahlkampfiidae</taxon>
        <taxon>Naegleria</taxon>
    </lineage>
</organism>
<dbReference type="OMA" id="ICHILAN"/>
<dbReference type="RefSeq" id="XP_044569084.1">
    <property type="nucleotide sequence ID" value="XM_044711305.1"/>
</dbReference>
<dbReference type="GO" id="GO:0007168">
    <property type="term" value="P:receptor guanylyl cyclase signaling pathway"/>
    <property type="evidence" value="ECO:0007669"/>
    <property type="project" value="TreeGrafter"/>
</dbReference>
<dbReference type="VEuPathDB" id="AmoebaDB:FDP41_007548"/>
<feature type="transmembrane region" description="Helical" evidence="8">
    <location>
        <begin position="722"/>
        <end position="746"/>
    </location>
</feature>
<feature type="transmembrane region" description="Helical" evidence="8">
    <location>
        <begin position="326"/>
        <end position="345"/>
    </location>
</feature>
<dbReference type="CDD" id="cd07302">
    <property type="entry name" value="CHD"/>
    <property type="match status" value="1"/>
</dbReference>
<comment type="subcellular location">
    <subcellularLocation>
        <location evidence="1">Membrane</location>
    </subcellularLocation>
</comment>
<dbReference type="InterPro" id="IPR035965">
    <property type="entry name" value="PAS-like_dom_sf"/>
</dbReference>
<feature type="domain" description="Guanylate cyclase" evidence="9">
    <location>
        <begin position="1480"/>
        <end position="1610"/>
    </location>
</feature>
<keyword evidence="5 8" id="KW-0472">Membrane</keyword>
<reference evidence="10 11" key="1">
    <citation type="journal article" date="2019" name="Sci. Rep.">
        <title>Nanopore sequencing improves the draft genome of the human pathogenic amoeba Naegleria fowleri.</title>
        <authorList>
            <person name="Liechti N."/>
            <person name="Schurch N."/>
            <person name="Bruggmann R."/>
            <person name="Wittwer M."/>
        </authorList>
    </citation>
    <scope>NUCLEOTIDE SEQUENCE [LARGE SCALE GENOMIC DNA]</scope>
    <source>
        <strain evidence="10 11">ATCC 30894</strain>
    </source>
</reference>
<dbReference type="InterPro" id="IPR000014">
    <property type="entry name" value="PAS"/>
</dbReference>
<dbReference type="Pfam" id="PF13426">
    <property type="entry name" value="PAS_9"/>
    <property type="match status" value="1"/>
</dbReference>
<keyword evidence="2 8" id="KW-0812">Transmembrane</keyword>
<dbReference type="VEuPathDB" id="AmoebaDB:NfTy_003840"/>
<protein>
    <recommendedName>
        <fullName evidence="9">Guanylate cyclase domain-containing protein</fullName>
    </recommendedName>
</protein>
<dbReference type="Pfam" id="PF25474">
    <property type="entry name" value="TPR_TmcB"/>
    <property type="match status" value="1"/>
</dbReference>
<evidence type="ECO:0000256" key="5">
    <source>
        <dbReference type="ARBA" id="ARBA00023136"/>
    </source>
</evidence>
<dbReference type="GO" id="GO:0005886">
    <property type="term" value="C:plasma membrane"/>
    <property type="evidence" value="ECO:0007669"/>
    <property type="project" value="TreeGrafter"/>
</dbReference>
<dbReference type="InterPro" id="IPR029787">
    <property type="entry name" value="Nucleotide_cyclase"/>
</dbReference>
<dbReference type="GeneID" id="68114766"/>
<evidence type="ECO:0000256" key="4">
    <source>
        <dbReference type="ARBA" id="ARBA00022989"/>
    </source>
</evidence>
<dbReference type="SMART" id="SM00044">
    <property type="entry name" value="CYCc"/>
    <property type="match status" value="1"/>
</dbReference>
<feature type="transmembrane region" description="Helical" evidence="8">
    <location>
        <begin position="204"/>
        <end position="224"/>
    </location>
</feature>